<evidence type="ECO:0000313" key="9">
    <source>
        <dbReference type="Proteomes" id="UP001652564"/>
    </source>
</evidence>
<feature type="transmembrane region" description="Helical" evidence="7">
    <location>
        <begin position="403"/>
        <end position="422"/>
    </location>
</feature>
<dbReference type="Proteomes" id="UP001652564">
    <property type="component" value="Unassembled WGS sequence"/>
</dbReference>
<proteinExistence type="inferred from homology"/>
<keyword evidence="6 7" id="KW-0472">Membrane</keyword>
<feature type="transmembrane region" description="Helical" evidence="7">
    <location>
        <begin position="164"/>
        <end position="184"/>
    </location>
</feature>
<feature type="transmembrane region" description="Helical" evidence="7">
    <location>
        <begin position="376"/>
        <end position="396"/>
    </location>
</feature>
<evidence type="ECO:0000256" key="7">
    <source>
        <dbReference type="SAM" id="Phobius"/>
    </source>
</evidence>
<keyword evidence="4 7" id="KW-0812">Transmembrane</keyword>
<feature type="transmembrane region" description="Helical" evidence="7">
    <location>
        <begin position="277"/>
        <end position="301"/>
    </location>
</feature>
<dbReference type="InterPro" id="IPR050833">
    <property type="entry name" value="Poly_Biosynth_Transport"/>
</dbReference>
<comment type="similarity">
    <text evidence="2">Belongs to the polysaccharide synthase family.</text>
</comment>
<dbReference type="PANTHER" id="PTHR30250">
    <property type="entry name" value="PST FAMILY PREDICTED COLANIC ACID TRANSPORTER"/>
    <property type="match status" value="1"/>
</dbReference>
<evidence type="ECO:0000256" key="4">
    <source>
        <dbReference type="ARBA" id="ARBA00022692"/>
    </source>
</evidence>
<evidence type="ECO:0000256" key="5">
    <source>
        <dbReference type="ARBA" id="ARBA00022989"/>
    </source>
</evidence>
<dbReference type="EMBL" id="JAOWKZ010000004">
    <property type="protein sequence ID" value="MCV2873764.1"/>
    <property type="molecule type" value="Genomic_DNA"/>
</dbReference>
<feature type="transmembrane region" description="Helical" evidence="7">
    <location>
        <begin position="80"/>
        <end position="100"/>
    </location>
</feature>
<name>A0ABT2ZRX8_9RHOB</name>
<evidence type="ECO:0000256" key="2">
    <source>
        <dbReference type="ARBA" id="ARBA00007430"/>
    </source>
</evidence>
<feature type="transmembrane region" description="Helical" evidence="7">
    <location>
        <begin position="205"/>
        <end position="222"/>
    </location>
</feature>
<comment type="subcellular location">
    <subcellularLocation>
        <location evidence="1">Cell membrane</location>
        <topology evidence="1">Multi-pass membrane protein</topology>
    </subcellularLocation>
</comment>
<dbReference type="PANTHER" id="PTHR30250:SF10">
    <property type="entry name" value="LIPOPOLYSACCHARIDE BIOSYNTHESIS PROTEIN WZXC"/>
    <property type="match status" value="1"/>
</dbReference>
<evidence type="ECO:0000256" key="6">
    <source>
        <dbReference type="ARBA" id="ARBA00023136"/>
    </source>
</evidence>
<keyword evidence="5 7" id="KW-1133">Transmembrane helix</keyword>
<feature type="transmembrane region" description="Helical" evidence="7">
    <location>
        <begin position="313"/>
        <end position="332"/>
    </location>
</feature>
<dbReference type="RefSeq" id="WP_263740998.1">
    <property type="nucleotide sequence ID" value="NZ_JAOWKZ010000004.1"/>
</dbReference>
<accession>A0ABT2ZRX8</accession>
<feature type="transmembrane region" description="Helical" evidence="7">
    <location>
        <begin position="106"/>
        <end position="125"/>
    </location>
</feature>
<organism evidence="8 9">
    <name type="scientific">Albidovulum litorale</name>
    <dbReference type="NCBI Taxonomy" id="2984134"/>
    <lineage>
        <taxon>Bacteria</taxon>
        <taxon>Pseudomonadati</taxon>
        <taxon>Pseudomonadota</taxon>
        <taxon>Alphaproteobacteria</taxon>
        <taxon>Rhodobacterales</taxon>
        <taxon>Paracoccaceae</taxon>
        <taxon>Albidovulum</taxon>
    </lineage>
</organism>
<feature type="transmembrane region" description="Helical" evidence="7">
    <location>
        <begin position="353"/>
        <end position="370"/>
    </location>
</feature>
<protein>
    <submittedName>
        <fullName evidence="8">Oligosaccharide flippase family protein</fullName>
    </submittedName>
</protein>
<evidence type="ECO:0000256" key="1">
    <source>
        <dbReference type="ARBA" id="ARBA00004651"/>
    </source>
</evidence>
<feature type="transmembrane region" description="Helical" evidence="7">
    <location>
        <begin position="137"/>
        <end position="158"/>
    </location>
</feature>
<sequence>MLKKALMLVSGNAFGSALLLLRNLIVARLISPEDYGIAATFAISMSLVEMLSYLGLNQMIVVDKDGDDEHMQNALQGFQLLRGIFSSTVLFLIAVPYARFLDIEHVAWAYQVIALIPLISGLQHYDMHRLKRHLKFGPSVIAQAVPPLVSVLALWPLALIFDDYRIMLVALLVQAVALVALSHLTAERRYRLQFDIAIMRSATKFGWPLLLNGILLFGVFNGERLIVGRELGMGQLAIFSMAMTLTLTPTLVLAGACQSLFLPQLSGALDKPGSFRWLGVASIEAGLAIGLLLILGVVLLGGPLVHLLLGDKYLPILNILVPIAVVQAIRVMKSGSSTVALAKKMSGNSAVSNLFRVISLPVSWVALIQTGEVMMVIYIAMAAEVLGYLVSVYLVVKRTELTLSPLIVPSVVAALTCIAALVSDWNYPPEPHLGPHLQHGSMWLVVACGLTSLALMSNLRGYLIRTLLRRER</sequence>
<feature type="transmembrane region" description="Helical" evidence="7">
    <location>
        <begin position="442"/>
        <end position="463"/>
    </location>
</feature>
<gene>
    <name evidence="8" type="ORF">OEZ71_15805</name>
</gene>
<keyword evidence="9" id="KW-1185">Reference proteome</keyword>
<comment type="caution">
    <text evidence="8">The sequence shown here is derived from an EMBL/GenBank/DDBJ whole genome shotgun (WGS) entry which is preliminary data.</text>
</comment>
<reference evidence="8 9" key="1">
    <citation type="submission" date="2022-10" db="EMBL/GenBank/DDBJ databases">
        <title>Defluviimonas sp. nov., isolated from ocean surface sediments.</title>
        <authorList>
            <person name="He W."/>
            <person name="Wang L."/>
            <person name="Zhang D.-F."/>
        </authorList>
    </citation>
    <scope>NUCLEOTIDE SEQUENCE [LARGE SCALE GENOMIC DNA]</scope>
    <source>
        <strain evidence="8 9">WL0050</strain>
    </source>
</reference>
<feature type="transmembrane region" description="Helical" evidence="7">
    <location>
        <begin position="37"/>
        <end position="56"/>
    </location>
</feature>
<feature type="transmembrane region" description="Helical" evidence="7">
    <location>
        <begin position="234"/>
        <end position="256"/>
    </location>
</feature>
<dbReference type="Pfam" id="PF13440">
    <property type="entry name" value="Polysacc_synt_3"/>
    <property type="match status" value="1"/>
</dbReference>
<dbReference type="PROSITE" id="PS50096">
    <property type="entry name" value="IQ"/>
    <property type="match status" value="1"/>
</dbReference>
<evidence type="ECO:0000313" key="8">
    <source>
        <dbReference type="EMBL" id="MCV2873764.1"/>
    </source>
</evidence>
<evidence type="ECO:0000256" key="3">
    <source>
        <dbReference type="ARBA" id="ARBA00022475"/>
    </source>
</evidence>
<keyword evidence="3" id="KW-1003">Cell membrane</keyword>